<name>A0A1K1WU73_9GAMM</name>
<dbReference type="RefSeq" id="WP_072325796.1">
    <property type="nucleotide sequence ID" value="NZ_FPJW01000004.1"/>
</dbReference>
<dbReference type="STRING" id="1122209.SAMN02745752_01565"/>
<evidence type="ECO:0000313" key="3">
    <source>
        <dbReference type="Proteomes" id="UP000182350"/>
    </source>
</evidence>
<evidence type="ECO:0000313" key="2">
    <source>
        <dbReference type="EMBL" id="SFX40675.1"/>
    </source>
</evidence>
<proteinExistence type="predicted"/>
<keyword evidence="2" id="KW-0255">Endonuclease</keyword>
<dbReference type="Pfam" id="PF13391">
    <property type="entry name" value="HNH_2"/>
    <property type="match status" value="1"/>
</dbReference>
<keyword evidence="2" id="KW-0378">Hydrolase</keyword>
<dbReference type="GO" id="GO:0004519">
    <property type="term" value="F:endonuclease activity"/>
    <property type="evidence" value="ECO:0007669"/>
    <property type="project" value="UniProtKB-KW"/>
</dbReference>
<organism evidence="2 3">
    <name type="scientific">Marinospirillum alkaliphilum DSM 21637</name>
    <dbReference type="NCBI Taxonomy" id="1122209"/>
    <lineage>
        <taxon>Bacteria</taxon>
        <taxon>Pseudomonadati</taxon>
        <taxon>Pseudomonadota</taxon>
        <taxon>Gammaproteobacteria</taxon>
        <taxon>Oceanospirillales</taxon>
        <taxon>Oceanospirillaceae</taxon>
        <taxon>Marinospirillum</taxon>
    </lineage>
</organism>
<reference evidence="2 3" key="1">
    <citation type="submission" date="2016-11" db="EMBL/GenBank/DDBJ databases">
        <authorList>
            <person name="Jaros S."/>
            <person name="Januszkiewicz K."/>
            <person name="Wedrychowicz H."/>
        </authorList>
    </citation>
    <scope>NUCLEOTIDE SEQUENCE [LARGE SCALE GENOMIC DNA]</scope>
    <source>
        <strain evidence="2 3">DSM 21637</strain>
    </source>
</reference>
<dbReference type="OrthoDB" id="529575at2"/>
<keyword evidence="3" id="KW-1185">Reference proteome</keyword>
<dbReference type="AlphaFoldDB" id="A0A1K1WU73"/>
<evidence type="ECO:0000259" key="1">
    <source>
        <dbReference type="Pfam" id="PF13391"/>
    </source>
</evidence>
<gene>
    <name evidence="2" type="ORF">SAMN02745752_01565</name>
</gene>
<protein>
    <submittedName>
        <fullName evidence="2">Putative restriction endonuclease</fullName>
    </submittedName>
</protein>
<dbReference type="InterPro" id="IPR003615">
    <property type="entry name" value="HNH_nuc"/>
</dbReference>
<keyword evidence="2" id="KW-0540">Nuclease</keyword>
<dbReference type="Proteomes" id="UP000182350">
    <property type="component" value="Unassembled WGS sequence"/>
</dbReference>
<feature type="domain" description="HNH nuclease" evidence="1">
    <location>
        <begin position="153"/>
        <end position="203"/>
    </location>
</feature>
<dbReference type="EMBL" id="FPJW01000004">
    <property type="protein sequence ID" value="SFX40675.1"/>
    <property type="molecule type" value="Genomic_DNA"/>
</dbReference>
<sequence length="258" mass="29504">MDRVLWTKDQVKLAFHLYCQLQFGKLHRGNPEIIQLAKLLGRTPSSLALRLVNMSSLDPAIRASGRSGMKNASKLDHEVWEEFHEDWERLAEDCDRLRQALEQSQPLEPLVTTADELGILDDFTGETRSVITQQRMKQNFFRRAVLASYQGRCCMSGLSEPRLLIASHIVPWSKDHANRLNPSNGLCLSAIHDRAFDLGFLTLDDDYRVLLSEKLQSSSDAFVVQTFHAIAGRPIEMPYRFLPEPAFIKRHRQEVFNG</sequence>
<accession>A0A1K1WU73</accession>